<accession>A0A9Q3HJI1</accession>
<dbReference type="Proteomes" id="UP000765509">
    <property type="component" value="Unassembled WGS sequence"/>
</dbReference>
<proteinExistence type="predicted"/>
<reference evidence="2" key="1">
    <citation type="submission" date="2021-03" db="EMBL/GenBank/DDBJ databases">
        <title>Draft genome sequence of rust myrtle Austropuccinia psidii MF-1, a brazilian biotype.</title>
        <authorList>
            <person name="Quecine M.C."/>
            <person name="Pachon D.M.R."/>
            <person name="Bonatelli M.L."/>
            <person name="Correr F.H."/>
            <person name="Franceschini L.M."/>
            <person name="Leite T.F."/>
            <person name="Margarido G.R.A."/>
            <person name="Almeida C.A."/>
            <person name="Ferrarezi J.A."/>
            <person name="Labate C.A."/>
        </authorList>
    </citation>
    <scope>NUCLEOTIDE SEQUENCE</scope>
    <source>
        <strain evidence="2">MF-1</strain>
    </source>
</reference>
<organism evidence="2 3">
    <name type="scientific">Austropuccinia psidii MF-1</name>
    <dbReference type="NCBI Taxonomy" id="1389203"/>
    <lineage>
        <taxon>Eukaryota</taxon>
        <taxon>Fungi</taxon>
        <taxon>Dikarya</taxon>
        <taxon>Basidiomycota</taxon>
        <taxon>Pucciniomycotina</taxon>
        <taxon>Pucciniomycetes</taxon>
        <taxon>Pucciniales</taxon>
        <taxon>Sphaerophragmiaceae</taxon>
        <taxon>Austropuccinia</taxon>
    </lineage>
</organism>
<feature type="compositionally biased region" description="Polar residues" evidence="1">
    <location>
        <begin position="41"/>
        <end position="63"/>
    </location>
</feature>
<evidence type="ECO:0000313" key="2">
    <source>
        <dbReference type="EMBL" id="MBW0504834.1"/>
    </source>
</evidence>
<dbReference type="OrthoDB" id="2157866at2759"/>
<keyword evidence="3" id="KW-1185">Reference proteome</keyword>
<protein>
    <submittedName>
        <fullName evidence="2">Uncharacterized protein</fullName>
    </submittedName>
</protein>
<gene>
    <name evidence="2" type="ORF">O181_044549</name>
</gene>
<evidence type="ECO:0000313" key="3">
    <source>
        <dbReference type="Proteomes" id="UP000765509"/>
    </source>
</evidence>
<evidence type="ECO:0000256" key="1">
    <source>
        <dbReference type="SAM" id="MobiDB-lite"/>
    </source>
</evidence>
<name>A0A9Q3HJI1_9BASI</name>
<comment type="caution">
    <text evidence="2">The sequence shown here is derived from an EMBL/GenBank/DDBJ whole genome shotgun (WGS) entry which is preliminary data.</text>
</comment>
<feature type="region of interest" description="Disordered" evidence="1">
    <location>
        <begin position="1"/>
        <end position="63"/>
    </location>
</feature>
<sequence length="159" mass="18040">MESHQAVQTPGGEGNHNKGEPSHYTSYRRTDEPDRAYSDSFRITRSRPTQLSSGFKQFRHQQISGQESSFFNIPGSFQGKTRIQGQKQDFFQKKAERVRPNDPDTVGIGERITQAPEIVVNNSRISSPNNRNITPTHNEHNVITPESNLNSDALWLQMS</sequence>
<dbReference type="EMBL" id="AVOT02018159">
    <property type="protein sequence ID" value="MBW0504834.1"/>
    <property type="molecule type" value="Genomic_DNA"/>
</dbReference>
<dbReference type="AlphaFoldDB" id="A0A9Q3HJI1"/>
<feature type="compositionally biased region" description="Basic and acidic residues" evidence="1">
    <location>
        <begin position="28"/>
        <end position="37"/>
    </location>
</feature>